<proteinExistence type="predicted"/>
<protein>
    <recommendedName>
        <fullName evidence="4">DUF2746 domain-containing protein</fullName>
    </recommendedName>
</protein>
<keyword evidence="1" id="KW-1133">Transmembrane helix</keyword>
<evidence type="ECO:0000313" key="2">
    <source>
        <dbReference type="EMBL" id="QIM19151.1"/>
    </source>
</evidence>
<feature type="transmembrane region" description="Helical" evidence="1">
    <location>
        <begin position="12"/>
        <end position="31"/>
    </location>
</feature>
<organism evidence="2 3">
    <name type="scientific">Leucobacter coleopterorum</name>
    <dbReference type="NCBI Taxonomy" id="2714933"/>
    <lineage>
        <taxon>Bacteria</taxon>
        <taxon>Bacillati</taxon>
        <taxon>Actinomycetota</taxon>
        <taxon>Actinomycetes</taxon>
        <taxon>Micrococcales</taxon>
        <taxon>Microbacteriaceae</taxon>
        <taxon>Leucobacter</taxon>
    </lineage>
</organism>
<dbReference type="EMBL" id="CP049933">
    <property type="protein sequence ID" value="QIM19151.1"/>
    <property type="molecule type" value="Genomic_DNA"/>
</dbReference>
<sequence length="127" mass="14689">MVAMNEPQVWTLIGVFAAVMTGLISIITRSFTRSIADLSEKVDVKLESLGNQVESKFDILSERIDGLKTEMMLRFEKVDMRFEQVDQRFEQIELRIGKVEGRLDKIEKRVDDIDHDVQLISKNTFPQ</sequence>
<keyword evidence="1" id="KW-0812">Transmembrane</keyword>
<reference evidence="2 3" key="1">
    <citation type="submission" date="2020-03" db="EMBL/GenBank/DDBJ databases">
        <title>Leucobacter sp. nov., isolated from beetles.</title>
        <authorList>
            <person name="Hyun D.-W."/>
            <person name="Bae J.-W."/>
        </authorList>
    </citation>
    <scope>NUCLEOTIDE SEQUENCE [LARGE SCALE GENOMIC DNA]</scope>
    <source>
        <strain evidence="2 3">HDW9A</strain>
    </source>
</reference>
<dbReference type="SUPFAM" id="SSF57997">
    <property type="entry name" value="Tropomyosin"/>
    <property type="match status" value="1"/>
</dbReference>
<dbReference type="Proteomes" id="UP000503441">
    <property type="component" value="Chromosome"/>
</dbReference>
<evidence type="ECO:0000256" key="1">
    <source>
        <dbReference type="SAM" id="Phobius"/>
    </source>
</evidence>
<evidence type="ECO:0008006" key="4">
    <source>
        <dbReference type="Google" id="ProtNLM"/>
    </source>
</evidence>
<gene>
    <name evidence="2" type="ORF">G7066_12275</name>
</gene>
<keyword evidence="1" id="KW-0472">Membrane</keyword>
<dbReference type="RefSeq" id="WP_166331397.1">
    <property type="nucleotide sequence ID" value="NZ_CP049933.1"/>
</dbReference>
<name>A0ABX6JXX3_9MICO</name>
<evidence type="ECO:0000313" key="3">
    <source>
        <dbReference type="Proteomes" id="UP000503441"/>
    </source>
</evidence>
<dbReference type="Gene3D" id="3.90.20.10">
    <property type="match status" value="1"/>
</dbReference>
<keyword evidence="3" id="KW-1185">Reference proteome</keyword>
<accession>A0ABX6JXX3</accession>